<reference evidence="1" key="1">
    <citation type="submission" date="2023-07" db="EMBL/GenBank/DDBJ databases">
        <title>Two novel species in the genus Flavivirga.</title>
        <authorList>
            <person name="Kwon K."/>
        </authorList>
    </citation>
    <scope>NUCLEOTIDE SEQUENCE</scope>
    <source>
        <strain evidence="1">KCTC 52353</strain>
    </source>
</reference>
<protein>
    <recommendedName>
        <fullName evidence="3">Porin</fullName>
    </recommendedName>
</protein>
<dbReference type="Proteomes" id="UP001176883">
    <property type="component" value="Unassembled WGS sequence"/>
</dbReference>
<proteinExistence type="predicted"/>
<gene>
    <name evidence="1" type="ORF">Q4Q35_01275</name>
</gene>
<evidence type="ECO:0000313" key="2">
    <source>
        <dbReference type="Proteomes" id="UP001176883"/>
    </source>
</evidence>
<evidence type="ECO:0008006" key="3">
    <source>
        <dbReference type="Google" id="ProtNLM"/>
    </source>
</evidence>
<evidence type="ECO:0000313" key="1">
    <source>
        <dbReference type="EMBL" id="MDO5968428.1"/>
    </source>
</evidence>
<name>A0ABT8W5N7_9FLAO</name>
<organism evidence="1 2">
    <name type="scientific">Flavivirga aquimarina</name>
    <dbReference type="NCBI Taxonomy" id="2027862"/>
    <lineage>
        <taxon>Bacteria</taxon>
        <taxon>Pseudomonadati</taxon>
        <taxon>Bacteroidota</taxon>
        <taxon>Flavobacteriia</taxon>
        <taxon>Flavobacteriales</taxon>
        <taxon>Flavobacteriaceae</taxon>
        <taxon>Flavivirga</taxon>
    </lineage>
</organism>
<dbReference type="EMBL" id="JAUOEK010000024">
    <property type="protein sequence ID" value="MDO5968428.1"/>
    <property type="molecule type" value="Genomic_DNA"/>
</dbReference>
<accession>A0ABT8W5N7</accession>
<dbReference type="RefSeq" id="WP_303276106.1">
    <property type="nucleotide sequence ID" value="NZ_JAUOEK010000024.1"/>
</dbReference>
<comment type="caution">
    <text evidence="1">The sequence shown here is derived from an EMBL/GenBank/DDBJ whole genome shotgun (WGS) entry which is preliminary data.</text>
</comment>
<keyword evidence="2" id="KW-1185">Reference proteome</keyword>
<sequence length="406" mass="46660">MMLKKGLFIVFCIYNHFVIAQQKDSLSIKNGIDNPTLLATHHFGIFSSRINQNFKLSPPKKPTLDISSISGNNFHPFVEGYFPKDPAVREAQSKLIWYSRNFNFIDQETTPADYLNIIIDAVIKEFRLRVNLPLGKKHELGVTLRSYLITKGKNPFSFFTGDETIEWFHSNIQGGEDPFGRRFYGLNQVHFNYLDKNGNTLELNNNDFFIGGIELNHFYYPTLSINKTRNIFFNLGSHLGVNTSKFNSSLDIGVSANVIKKIKFKNSYELDIGIGGNLLRKNLIDFKKVIDLGNNPFLATFEGDIEITKYTKKGHFNAFGINYNLQSRYNKKEEASYYQLLGNWEDIKGGWQHGVSTLYKTQTNWSFIYSYGHPNYKISIYFKEDFLITNAPDFQTGVSLKIPLSK</sequence>